<proteinExistence type="predicted"/>
<evidence type="ECO:0000259" key="1">
    <source>
        <dbReference type="SMART" id="SM00260"/>
    </source>
</evidence>
<keyword evidence="3" id="KW-1185">Reference proteome</keyword>
<dbReference type="EMBL" id="JADOES010000012">
    <property type="protein sequence ID" value="MBT9315442.1"/>
    <property type="molecule type" value="Genomic_DNA"/>
</dbReference>
<protein>
    <submittedName>
        <fullName evidence="2">Chemotaxis protein CheW</fullName>
    </submittedName>
</protein>
<dbReference type="InterPro" id="IPR002545">
    <property type="entry name" value="CheW-lke_dom"/>
</dbReference>
<dbReference type="Pfam" id="PF01584">
    <property type="entry name" value="CheW"/>
    <property type="match status" value="1"/>
</dbReference>
<gene>
    <name evidence="2" type="ORF">IXB50_08395</name>
</gene>
<accession>A0A947DE79</accession>
<dbReference type="RefSeq" id="WP_215608512.1">
    <property type="nucleotide sequence ID" value="NZ_JADOES010000012.1"/>
</dbReference>
<dbReference type="InterPro" id="IPR036061">
    <property type="entry name" value="CheW-like_dom_sf"/>
</dbReference>
<dbReference type="Proteomes" id="UP000717364">
    <property type="component" value="Unassembled WGS sequence"/>
</dbReference>
<organism evidence="2 3">
    <name type="scientific">Leptothoe spongobia TAU-MAC 1115</name>
    <dbReference type="NCBI Taxonomy" id="1967444"/>
    <lineage>
        <taxon>Bacteria</taxon>
        <taxon>Bacillati</taxon>
        <taxon>Cyanobacteriota</taxon>
        <taxon>Cyanophyceae</taxon>
        <taxon>Nodosilineales</taxon>
        <taxon>Cymatolegaceae</taxon>
        <taxon>Leptothoe</taxon>
        <taxon>Leptothoe spongobia</taxon>
    </lineage>
</organism>
<dbReference type="AlphaFoldDB" id="A0A947DE79"/>
<name>A0A947DE79_9CYAN</name>
<reference evidence="2" key="2">
    <citation type="journal article" date="2021" name="Mar. Drugs">
        <title>Genome Reduction and Secondary Metabolism of the Marine Sponge-Associated Cyanobacterium Leptothoe.</title>
        <authorList>
            <person name="Konstantinou D."/>
            <person name="Popin R.V."/>
            <person name="Fewer D.P."/>
            <person name="Sivonen K."/>
            <person name="Gkelis S."/>
        </authorList>
    </citation>
    <scope>NUCLEOTIDE SEQUENCE</scope>
    <source>
        <strain evidence="2">TAU-MAC 1115</strain>
    </source>
</reference>
<reference evidence="2" key="1">
    <citation type="submission" date="2020-11" db="EMBL/GenBank/DDBJ databases">
        <authorList>
            <person name="Konstantinou D."/>
            <person name="Gkelis S."/>
            <person name="Popin R."/>
            <person name="Fewer D."/>
            <person name="Sivonen K."/>
        </authorList>
    </citation>
    <scope>NUCLEOTIDE SEQUENCE</scope>
    <source>
        <strain evidence="2">TAU-MAC 1115</strain>
    </source>
</reference>
<dbReference type="GO" id="GO:0007165">
    <property type="term" value="P:signal transduction"/>
    <property type="evidence" value="ECO:0007669"/>
    <property type="project" value="InterPro"/>
</dbReference>
<dbReference type="SMART" id="SM00260">
    <property type="entry name" value="CheW"/>
    <property type="match status" value="1"/>
</dbReference>
<sequence>MMTQVSTKATQTLRLIVMSLGQLTVACNIETVYKVVKRSQIHGSGLGLTGMIHLDGQDVIVVDLHRKLFQVPISEKQGYFVIVKNQAADLIAIPVATSPNLMDVLREQVRILPEAYRQSDTLDLVSHVAVVPDGEQTLTIFVLDENTLI</sequence>
<comment type="caution">
    <text evidence="2">The sequence shown here is derived from an EMBL/GenBank/DDBJ whole genome shotgun (WGS) entry which is preliminary data.</text>
</comment>
<dbReference type="GO" id="GO:0006935">
    <property type="term" value="P:chemotaxis"/>
    <property type="evidence" value="ECO:0007669"/>
    <property type="project" value="InterPro"/>
</dbReference>
<feature type="domain" description="CheW-like" evidence="1">
    <location>
        <begin position="10"/>
        <end position="149"/>
    </location>
</feature>
<evidence type="ECO:0000313" key="2">
    <source>
        <dbReference type="EMBL" id="MBT9315442.1"/>
    </source>
</evidence>
<dbReference type="SUPFAM" id="SSF50341">
    <property type="entry name" value="CheW-like"/>
    <property type="match status" value="1"/>
</dbReference>
<evidence type="ECO:0000313" key="3">
    <source>
        <dbReference type="Proteomes" id="UP000717364"/>
    </source>
</evidence>